<feature type="compositionally biased region" description="Polar residues" evidence="2">
    <location>
        <begin position="15"/>
        <end position="29"/>
    </location>
</feature>
<comment type="caution">
    <text evidence="3">The sequence shown here is derived from an EMBL/GenBank/DDBJ whole genome shotgun (WGS) entry which is preliminary data.</text>
</comment>
<dbReference type="Proteomes" id="UP000558688">
    <property type="component" value="Unassembled WGS sequence"/>
</dbReference>
<keyword evidence="1" id="KW-0175">Coiled coil</keyword>
<proteinExistence type="predicted"/>
<reference evidence="3" key="1">
    <citation type="submission" date="2020-02" db="EMBL/GenBank/DDBJ databases">
        <title>Identification and distribution of gene clusters putatively required for synthesis of sphingolipid metabolism inhibitors in phylogenetically diverse species of the filamentous fungus Fusarium.</title>
        <authorList>
            <person name="Kim H.-S."/>
            <person name="Busman M."/>
            <person name="Brown D.W."/>
            <person name="Divon H."/>
            <person name="Uhlig S."/>
            <person name="Proctor R.H."/>
        </authorList>
    </citation>
    <scope>NUCLEOTIDE SEQUENCE [LARGE SCALE GENOMIC DNA]</scope>
    <source>
        <strain evidence="3">NRRL 39464</strain>
    </source>
</reference>
<dbReference type="EMBL" id="JAAFOW010001690">
    <property type="protein sequence ID" value="KAF5259651.1"/>
    <property type="molecule type" value="Genomic_DNA"/>
</dbReference>
<gene>
    <name evidence="3" type="ORF">FOXYS1_9728</name>
</gene>
<evidence type="ECO:0000256" key="2">
    <source>
        <dbReference type="SAM" id="MobiDB-lite"/>
    </source>
</evidence>
<dbReference type="AlphaFoldDB" id="A0A8H5A8R0"/>
<sequence length="817" mass="91067">MSADENRVRGCLQGGPSTPSENGYENTSLGLPPYPIASYPAQTVTALTHGKAISRSTAAGTNVANKNTSIVLKAQLQAQKSLSDTPKAEDVQMPPSALAKRKVSSMYENDNAAATDSLGSATLTAPTKESPTDEILNSATQFPGRDFNRHDTLWGGDKVTGRRQGEAGPIIEMMGEHGLHSLLPRGMKTWEGPGGIDGAGGRDDELWDTSNRAWIGPSGDPNGNVPWLEIKERVRTKLEALPCGGTVQAQTDRLMSVVLEAINDLVPRAKPSPYAKKWWTTDLTRLRRIYTYWRNQARACRRRGREAADLEQKAREAAKEYHDAIRRQKKAHWDSFLEDGANIWQSAKYLSPGGEAMGDKIPPLKRRDGTTTSDKAEQAEELLSVFFPPLPAMIEDEERRLAQREIAMPELTLEEVEEKVMVAKAWKAPGEDGLPVMVWKQLWPVAVIDRALEWERRSGATFEEDKTVIIHFTRHPERTDESPYMIKGQTIIPKESGKILGLVMDSELRRGWRETRWLNEAQKIGAQAITGAFKTVSMAVAEAEAGILPIGERHAQAGTRLYVNMQTLPKTHPLATFRVRETRRYLSPLTKLALAHNRAVERMETIEPYALPPWHRHMVVEYDSDKEAAMDVDIGDDLTETSNMRQVLMATSASARNGLVGMGGVVRNTGGGGATDYRMLRESVGSYSKQLDKALPGKHTRILYDALKRRESEILVQLRTGMACVNRYLHRIGAVETDKCDYGQEEETVDDFLFRCTWWDEQREHMRNVDREMIGNLSFFLGGKTAEDGHRWSPNLGAVRAAIKFAISTGRLDATQT</sequence>
<feature type="compositionally biased region" description="Polar residues" evidence="2">
    <location>
        <begin position="117"/>
        <end position="141"/>
    </location>
</feature>
<dbReference type="InterPro" id="IPR036691">
    <property type="entry name" value="Endo/exonu/phosph_ase_sf"/>
</dbReference>
<accession>A0A8H5A8R0</accession>
<protein>
    <submittedName>
        <fullName evidence="3">Uncharacterized protein</fullName>
    </submittedName>
</protein>
<evidence type="ECO:0000256" key="1">
    <source>
        <dbReference type="SAM" id="Coils"/>
    </source>
</evidence>
<feature type="region of interest" description="Disordered" evidence="2">
    <location>
        <begin position="81"/>
        <end position="104"/>
    </location>
</feature>
<evidence type="ECO:0000313" key="3">
    <source>
        <dbReference type="EMBL" id="KAF5259651.1"/>
    </source>
</evidence>
<feature type="region of interest" description="Disordered" evidence="2">
    <location>
        <begin position="1"/>
        <end position="29"/>
    </location>
</feature>
<evidence type="ECO:0000313" key="4">
    <source>
        <dbReference type="Proteomes" id="UP000558688"/>
    </source>
</evidence>
<dbReference type="SUPFAM" id="SSF56219">
    <property type="entry name" value="DNase I-like"/>
    <property type="match status" value="1"/>
</dbReference>
<feature type="coiled-coil region" evidence="1">
    <location>
        <begin position="300"/>
        <end position="327"/>
    </location>
</feature>
<feature type="region of interest" description="Disordered" evidence="2">
    <location>
        <begin position="117"/>
        <end position="162"/>
    </location>
</feature>
<name>A0A8H5A8R0_FUSOX</name>
<organism evidence="3 4">
    <name type="scientific">Fusarium oxysporum</name>
    <name type="common">Fusarium vascular wilt</name>
    <dbReference type="NCBI Taxonomy" id="5507"/>
    <lineage>
        <taxon>Eukaryota</taxon>
        <taxon>Fungi</taxon>
        <taxon>Dikarya</taxon>
        <taxon>Ascomycota</taxon>
        <taxon>Pezizomycotina</taxon>
        <taxon>Sordariomycetes</taxon>
        <taxon>Hypocreomycetidae</taxon>
        <taxon>Hypocreales</taxon>
        <taxon>Nectriaceae</taxon>
        <taxon>Fusarium</taxon>
        <taxon>Fusarium oxysporum species complex</taxon>
    </lineage>
</organism>